<keyword evidence="3" id="KW-1185">Reference proteome</keyword>
<evidence type="ECO:0000256" key="1">
    <source>
        <dbReference type="SAM" id="MobiDB-lite"/>
    </source>
</evidence>
<proteinExistence type="predicted"/>
<evidence type="ECO:0000313" key="3">
    <source>
        <dbReference type="Proteomes" id="UP001583177"/>
    </source>
</evidence>
<dbReference type="Proteomes" id="UP001583177">
    <property type="component" value="Unassembled WGS sequence"/>
</dbReference>
<protein>
    <submittedName>
        <fullName evidence="2">Uncharacterized protein</fullName>
    </submittedName>
</protein>
<accession>A0ABR3WBF7</accession>
<sequence>MAGPYKPDDEERDEYYYGIAGKPRLVARTSSSRWSKPENTGAFFGQCRKRYAAILEREQPEIVSKWTRTLTLALVNGLRDCSWSYFFPIRIGLRETSLSELPTILLVAVEEGSLQWEEGVTVALECRKILRDFEIANVEVEIREGTYAPCAATAEFERQIDPEAWTSIRCPTNHYALPMLSSLGYIIGYAEDRKAEGSVGLHLRLGDDNPAVYALTCRHVVSNGREPSESYTVSEGHKQHHVRAGDKGYADCLKKLESYQDELDDESEPLQTKKQRWEEWYQHEEGHEHKRPTKRDTYALNHLQFRASYNKRVVDLFGSISHKKDRHIGHLALHPKLELCPEQPDYLKDWALIELDLDNFNKAPDNTVFVGAVDSHTHRGVPEYNLDKGFLPLHLDGQDLGNSSDPADKVFNGTCETNNGHSKIKADLNRGFLSLYLDSKGLGGRRRFDVAKRGFKTGLTFGTMSSIEAVVRRQASLKHQFAWEMLIVPKDDHRVFSAAGDSGFVVFDMNGAVIGLLNGRTDELSHIWRGIPGTPPKLKEYPGGTAGPEEADETMSDDLATWSVGTDVTFATPIQWVLDDIARFTGLEPRLA</sequence>
<organism evidence="2 3">
    <name type="scientific">Diaporthe australafricana</name>
    <dbReference type="NCBI Taxonomy" id="127596"/>
    <lineage>
        <taxon>Eukaryota</taxon>
        <taxon>Fungi</taxon>
        <taxon>Dikarya</taxon>
        <taxon>Ascomycota</taxon>
        <taxon>Pezizomycotina</taxon>
        <taxon>Sordariomycetes</taxon>
        <taxon>Sordariomycetidae</taxon>
        <taxon>Diaporthales</taxon>
        <taxon>Diaporthaceae</taxon>
        <taxon>Diaporthe</taxon>
    </lineage>
</organism>
<comment type="caution">
    <text evidence="2">The sequence shown here is derived from an EMBL/GenBank/DDBJ whole genome shotgun (WGS) entry which is preliminary data.</text>
</comment>
<name>A0ABR3WBF7_9PEZI</name>
<reference evidence="2 3" key="1">
    <citation type="journal article" date="2024" name="IMA Fungus">
        <title>IMA Genome - F19 : A genome assembly and annotation guide to empower mycologists, including annotated draft genome sequences of Ceratocystis pirilliformis, Diaporthe australafricana, Fusarium ophioides, Paecilomyces lecythidis, and Sporothrix stenoceras.</title>
        <authorList>
            <person name="Aylward J."/>
            <person name="Wilson A.M."/>
            <person name="Visagie C.M."/>
            <person name="Spraker J."/>
            <person name="Barnes I."/>
            <person name="Buitendag C."/>
            <person name="Ceriani C."/>
            <person name="Del Mar Angel L."/>
            <person name="du Plessis D."/>
            <person name="Fuchs T."/>
            <person name="Gasser K."/>
            <person name="Kramer D."/>
            <person name="Li W."/>
            <person name="Munsamy K."/>
            <person name="Piso A."/>
            <person name="Price J.L."/>
            <person name="Sonnekus B."/>
            <person name="Thomas C."/>
            <person name="van der Nest A."/>
            <person name="van Dijk A."/>
            <person name="van Heerden A."/>
            <person name="van Vuuren N."/>
            <person name="Yilmaz N."/>
            <person name="Duong T.A."/>
            <person name="van der Merwe N.A."/>
            <person name="Wingfield M.J."/>
            <person name="Wingfield B.D."/>
        </authorList>
    </citation>
    <scope>NUCLEOTIDE SEQUENCE [LARGE SCALE GENOMIC DNA]</scope>
    <source>
        <strain evidence="2 3">CMW 18300</strain>
    </source>
</reference>
<dbReference type="EMBL" id="JAWRVE010000112">
    <property type="protein sequence ID" value="KAL1857559.1"/>
    <property type="molecule type" value="Genomic_DNA"/>
</dbReference>
<feature type="region of interest" description="Disordered" evidence="1">
    <location>
        <begin position="535"/>
        <end position="554"/>
    </location>
</feature>
<evidence type="ECO:0000313" key="2">
    <source>
        <dbReference type="EMBL" id="KAL1857559.1"/>
    </source>
</evidence>
<gene>
    <name evidence="2" type="ORF">Daus18300_010317</name>
</gene>